<sequence length="169" mass="18755">MFQGDNAVFHFELDDPSNTFAVVSNGRQGEIQLMNPVDREVKEIYVFQVSAVESRTSQQFRSQPSQVLVRVLDKNDNSPVFQKDSYEFDVPRTALRGFQIGQVIATDQDIGLNGLVSYFLQPVPAWDAFTVDKDSGVLSLDRDLALADVGTHVTTVVASDRTALASEIR</sequence>
<evidence type="ECO:0000256" key="7">
    <source>
        <dbReference type="ARBA" id="ARBA00023136"/>
    </source>
</evidence>
<keyword evidence="3" id="KW-0677">Repeat</keyword>
<evidence type="ECO:0000256" key="5">
    <source>
        <dbReference type="ARBA" id="ARBA00022889"/>
    </source>
</evidence>
<evidence type="ECO:0000313" key="10">
    <source>
        <dbReference type="EMBL" id="GFO31966.1"/>
    </source>
</evidence>
<comment type="caution">
    <text evidence="10">The sequence shown here is derived from an EMBL/GenBank/DDBJ whole genome shotgun (WGS) entry which is preliminary data.</text>
</comment>
<dbReference type="PRINTS" id="PR00205">
    <property type="entry name" value="CADHERIN"/>
</dbReference>
<dbReference type="PANTHER" id="PTHR24025:SF23">
    <property type="entry name" value="NEURAL-CADHERIN"/>
    <property type="match status" value="1"/>
</dbReference>
<feature type="domain" description="Cadherin" evidence="9">
    <location>
        <begin position="82"/>
        <end position="160"/>
    </location>
</feature>
<dbReference type="InterPro" id="IPR020894">
    <property type="entry name" value="Cadherin_CS"/>
</dbReference>
<dbReference type="GO" id="GO:0005886">
    <property type="term" value="C:plasma membrane"/>
    <property type="evidence" value="ECO:0007669"/>
    <property type="project" value="InterPro"/>
</dbReference>
<organism evidence="10 11">
    <name type="scientific">Plakobranchus ocellatus</name>
    <dbReference type="NCBI Taxonomy" id="259542"/>
    <lineage>
        <taxon>Eukaryota</taxon>
        <taxon>Metazoa</taxon>
        <taxon>Spiralia</taxon>
        <taxon>Lophotrochozoa</taxon>
        <taxon>Mollusca</taxon>
        <taxon>Gastropoda</taxon>
        <taxon>Heterobranchia</taxon>
        <taxon>Euthyneura</taxon>
        <taxon>Panpulmonata</taxon>
        <taxon>Sacoglossa</taxon>
        <taxon>Placobranchoidea</taxon>
        <taxon>Plakobranchidae</taxon>
        <taxon>Plakobranchus</taxon>
    </lineage>
</organism>
<dbReference type="Gene3D" id="2.60.40.60">
    <property type="entry name" value="Cadherins"/>
    <property type="match status" value="2"/>
</dbReference>
<evidence type="ECO:0000256" key="2">
    <source>
        <dbReference type="ARBA" id="ARBA00022692"/>
    </source>
</evidence>
<evidence type="ECO:0000259" key="9">
    <source>
        <dbReference type="PROSITE" id="PS50268"/>
    </source>
</evidence>
<evidence type="ECO:0000256" key="1">
    <source>
        <dbReference type="ARBA" id="ARBA00004370"/>
    </source>
</evidence>
<proteinExistence type="predicted"/>
<evidence type="ECO:0000256" key="6">
    <source>
        <dbReference type="ARBA" id="ARBA00022989"/>
    </source>
</evidence>
<name>A0AAV4CK94_9GAST</name>
<dbReference type="Proteomes" id="UP000735302">
    <property type="component" value="Unassembled WGS sequence"/>
</dbReference>
<dbReference type="SUPFAM" id="SSF49313">
    <property type="entry name" value="Cadherin-like"/>
    <property type="match status" value="2"/>
</dbReference>
<dbReference type="AlphaFoldDB" id="A0AAV4CK94"/>
<feature type="domain" description="Cadherin" evidence="9">
    <location>
        <begin position="5"/>
        <end position="81"/>
    </location>
</feature>
<dbReference type="GO" id="GO:0005911">
    <property type="term" value="C:cell-cell junction"/>
    <property type="evidence" value="ECO:0007669"/>
    <property type="project" value="TreeGrafter"/>
</dbReference>
<dbReference type="InterPro" id="IPR002126">
    <property type="entry name" value="Cadherin-like_dom"/>
</dbReference>
<reference evidence="10 11" key="1">
    <citation type="journal article" date="2021" name="Elife">
        <title>Chloroplast acquisition without the gene transfer in kleptoplastic sea slugs, Plakobranchus ocellatus.</title>
        <authorList>
            <person name="Maeda T."/>
            <person name="Takahashi S."/>
            <person name="Yoshida T."/>
            <person name="Shimamura S."/>
            <person name="Takaki Y."/>
            <person name="Nagai Y."/>
            <person name="Toyoda A."/>
            <person name="Suzuki Y."/>
            <person name="Arimoto A."/>
            <person name="Ishii H."/>
            <person name="Satoh N."/>
            <person name="Nishiyama T."/>
            <person name="Hasebe M."/>
            <person name="Maruyama T."/>
            <person name="Minagawa J."/>
            <person name="Obokata J."/>
            <person name="Shigenobu S."/>
        </authorList>
    </citation>
    <scope>NUCLEOTIDE SEQUENCE [LARGE SCALE GENOMIC DNA]</scope>
</reference>
<gene>
    <name evidence="10" type="ORF">PoB_005847100</name>
</gene>
<dbReference type="PANTHER" id="PTHR24025">
    <property type="entry name" value="DESMOGLEIN FAMILY MEMBER"/>
    <property type="match status" value="1"/>
</dbReference>
<evidence type="ECO:0000256" key="4">
    <source>
        <dbReference type="ARBA" id="ARBA00022837"/>
    </source>
</evidence>
<keyword evidence="6" id="KW-1133">Transmembrane helix</keyword>
<protein>
    <submittedName>
        <fullName evidence="10">Protocadherin fat 4-like isoform x5</fullName>
    </submittedName>
</protein>
<keyword evidence="5" id="KW-0130">Cell adhesion</keyword>
<dbReference type="GO" id="GO:0007156">
    <property type="term" value="P:homophilic cell adhesion via plasma membrane adhesion molecules"/>
    <property type="evidence" value="ECO:0007669"/>
    <property type="project" value="InterPro"/>
</dbReference>
<dbReference type="PROSITE" id="PS50268">
    <property type="entry name" value="CADHERIN_2"/>
    <property type="match status" value="2"/>
</dbReference>
<dbReference type="SMART" id="SM00112">
    <property type="entry name" value="CA"/>
    <property type="match status" value="2"/>
</dbReference>
<dbReference type="InterPro" id="IPR050971">
    <property type="entry name" value="Cadherin-domain_protein"/>
</dbReference>
<keyword evidence="11" id="KW-1185">Reference proteome</keyword>
<keyword evidence="4 8" id="KW-0106">Calcium</keyword>
<evidence type="ECO:0000313" key="11">
    <source>
        <dbReference type="Proteomes" id="UP000735302"/>
    </source>
</evidence>
<keyword evidence="2" id="KW-0812">Transmembrane</keyword>
<keyword evidence="7" id="KW-0472">Membrane</keyword>
<evidence type="ECO:0000256" key="3">
    <source>
        <dbReference type="ARBA" id="ARBA00022737"/>
    </source>
</evidence>
<dbReference type="GO" id="GO:0005509">
    <property type="term" value="F:calcium ion binding"/>
    <property type="evidence" value="ECO:0007669"/>
    <property type="project" value="UniProtKB-UniRule"/>
</dbReference>
<dbReference type="EMBL" id="BLXT01006504">
    <property type="protein sequence ID" value="GFO31966.1"/>
    <property type="molecule type" value="Genomic_DNA"/>
</dbReference>
<dbReference type="PROSITE" id="PS00232">
    <property type="entry name" value="CADHERIN_1"/>
    <property type="match status" value="1"/>
</dbReference>
<dbReference type="Pfam" id="PF00028">
    <property type="entry name" value="Cadherin"/>
    <property type="match status" value="1"/>
</dbReference>
<dbReference type="CDD" id="cd11304">
    <property type="entry name" value="Cadherin_repeat"/>
    <property type="match status" value="2"/>
</dbReference>
<evidence type="ECO:0000256" key="8">
    <source>
        <dbReference type="PROSITE-ProRule" id="PRU00043"/>
    </source>
</evidence>
<accession>A0AAV4CK94</accession>
<comment type="subcellular location">
    <subcellularLocation>
        <location evidence="1">Membrane</location>
    </subcellularLocation>
</comment>
<dbReference type="InterPro" id="IPR015919">
    <property type="entry name" value="Cadherin-like_sf"/>
</dbReference>